<protein>
    <submittedName>
        <fullName evidence="1">7947_t:CDS:1</fullName>
    </submittedName>
</protein>
<feature type="non-terminal residue" evidence="1">
    <location>
        <position position="1"/>
    </location>
</feature>
<reference evidence="1" key="1">
    <citation type="submission" date="2021-06" db="EMBL/GenBank/DDBJ databases">
        <authorList>
            <person name="Kallberg Y."/>
            <person name="Tangrot J."/>
            <person name="Rosling A."/>
        </authorList>
    </citation>
    <scope>NUCLEOTIDE SEQUENCE</scope>
    <source>
        <strain evidence="1">IL203A</strain>
    </source>
</reference>
<comment type="caution">
    <text evidence="1">The sequence shown here is derived from an EMBL/GenBank/DDBJ whole genome shotgun (WGS) entry which is preliminary data.</text>
</comment>
<feature type="non-terminal residue" evidence="1">
    <location>
        <position position="84"/>
    </location>
</feature>
<gene>
    <name evidence="1" type="ORF">DHETER_LOCUS8868</name>
</gene>
<sequence>EEEIKEEEIKEEEIKEEEIKEEEIKEELEFFMATWEDGIRTIKKESGRYIRSRTKSCVDIIKLSSSSDDIKKYVPTISMYQEYS</sequence>
<organism evidence="1 2">
    <name type="scientific">Dentiscutata heterogama</name>
    <dbReference type="NCBI Taxonomy" id="1316150"/>
    <lineage>
        <taxon>Eukaryota</taxon>
        <taxon>Fungi</taxon>
        <taxon>Fungi incertae sedis</taxon>
        <taxon>Mucoromycota</taxon>
        <taxon>Glomeromycotina</taxon>
        <taxon>Glomeromycetes</taxon>
        <taxon>Diversisporales</taxon>
        <taxon>Gigasporaceae</taxon>
        <taxon>Dentiscutata</taxon>
    </lineage>
</organism>
<dbReference type="Proteomes" id="UP000789702">
    <property type="component" value="Unassembled WGS sequence"/>
</dbReference>
<accession>A0ACA9NBU6</accession>
<dbReference type="EMBL" id="CAJVPU010014636">
    <property type="protein sequence ID" value="CAG8641507.1"/>
    <property type="molecule type" value="Genomic_DNA"/>
</dbReference>
<evidence type="ECO:0000313" key="1">
    <source>
        <dbReference type="EMBL" id="CAG8641507.1"/>
    </source>
</evidence>
<evidence type="ECO:0000313" key="2">
    <source>
        <dbReference type="Proteomes" id="UP000789702"/>
    </source>
</evidence>
<keyword evidence="2" id="KW-1185">Reference proteome</keyword>
<name>A0ACA9NBU6_9GLOM</name>
<proteinExistence type="predicted"/>